<name>A0AAW2YIJ4_9EUKA</name>
<dbReference type="PANTHER" id="PTHR31630:SF6">
    <property type="entry name" value="PHYTANOYL-COA DIOXYGENASE-RELATED"/>
    <property type="match status" value="1"/>
</dbReference>
<proteinExistence type="predicted"/>
<dbReference type="SUPFAM" id="SSF51197">
    <property type="entry name" value="Clavaminate synthase-like"/>
    <property type="match status" value="1"/>
</dbReference>
<dbReference type="InterPro" id="IPR008775">
    <property type="entry name" value="Phytyl_CoA_dOase-like"/>
</dbReference>
<accession>A0AAW2YIJ4</accession>
<dbReference type="PANTHER" id="PTHR31630">
    <property type="entry name" value="PHYTANOYL-COA DIOXYGENASE-RELATED-RELATED"/>
    <property type="match status" value="1"/>
</dbReference>
<protein>
    <submittedName>
        <fullName evidence="1">HtxA</fullName>
    </submittedName>
</protein>
<dbReference type="Proteomes" id="UP001431209">
    <property type="component" value="Unassembled WGS sequence"/>
</dbReference>
<reference evidence="1 2" key="1">
    <citation type="submission" date="2024-03" db="EMBL/GenBank/DDBJ databases">
        <title>The Acrasis kona genome and developmental transcriptomes reveal deep origins of eukaryotic multicellular pathways.</title>
        <authorList>
            <person name="Sheikh S."/>
            <person name="Fu C.-J."/>
            <person name="Brown M.W."/>
            <person name="Baldauf S.L."/>
        </authorList>
    </citation>
    <scope>NUCLEOTIDE SEQUENCE [LARGE SCALE GENOMIC DNA]</scope>
    <source>
        <strain evidence="1 2">ATCC MYA-3509</strain>
    </source>
</reference>
<dbReference type="AlphaFoldDB" id="A0AAW2YIJ4"/>
<evidence type="ECO:0000313" key="2">
    <source>
        <dbReference type="Proteomes" id="UP001431209"/>
    </source>
</evidence>
<dbReference type="Gene3D" id="2.60.120.620">
    <property type="entry name" value="q2cbj1_9rhob like domain"/>
    <property type="match status" value="1"/>
</dbReference>
<comment type="caution">
    <text evidence="1">The sequence shown here is derived from an EMBL/GenBank/DDBJ whole genome shotgun (WGS) entry which is preliminary data.</text>
</comment>
<sequence>MLTIKYKRTMAYKGYNRPNVPRDPTNEEFVLSFTLDEVESGSAGSFFEEFGFVVIRDVLSKEEIEASVDDVWSYLESGAWRNTMFSNKSNPVANKFWSEDNRKGPDRNIPHQWDACWPNMENEGILGAPPVFTKQAFLNRQNPNVIKVFTKLLNTNKLIVNIDRYGLFRPTINVDLFGDGTVFKNKPMWETDPNLHLDVNPWEYYAEVAEPPKSIDYARAFPSKLSHLPTFCEEHNATGHSSAPGNQIRLQALLNFIDNREQDGGFQLVPGFHKHLEQWAHRTRDTLGKYKRFGSFNVLPSSDPIHQYAERITMPAGSLLVWDIRLPHGSKPNHSDRPRMAQFLKYFPAPPKGTFKQRKEIVEAKLEQSGIGDDLTATGRKLFGLEDYDD</sequence>
<dbReference type="EMBL" id="JAOPGA020000108">
    <property type="protein sequence ID" value="KAL0476874.1"/>
    <property type="molecule type" value="Genomic_DNA"/>
</dbReference>
<gene>
    <name evidence="1" type="ORF">AKO1_005654</name>
</gene>
<keyword evidence="2" id="KW-1185">Reference proteome</keyword>
<evidence type="ECO:0000313" key="1">
    <source>
        <dbReference type="EMBL" id="KAL0476874.1"/>
    </source>
</evidence>
<organism evidence="1 2">
    <name type="scientific">Acrasis kona</name>
    <dbReference type="NCBI Taxonomy" id="1008807"/>
    <lineage>
        <taxon>Eukaryota</taxon>
        <taxon>Discoba</taxon>
        <taxon>Heterolobosea</taxon>
        <taxon>Tetramitia</taxon>
        <taxon>Eutetramitia</taxon>
        <taxon>Acrasidae</taxon>
        <taxon>Acrasis</taxon>
    </lineage>
</organism>
<dbReference type="Pfam" id="PF05721">
    <property type="entry name" value="PhyH"/>
    <property type="match status" value="1"/>
</dbReference>